<feature type="compositionally biased region" description="Acidic residues" evidence="1">
    <location>
        <begin position="1"/>
        <end position="19"/>
    </location>
</feature>
<protein>
    <submittedName>
        <fullName evidence="2">Uncharacterized protein</fullName>
    </submittedName>
</protein>
<keyword evidence="3" id="KW-1185">Reference proteome</keyword>
<evidence type="ECO:0000313" key="2">
    <source>
        <dbReference type="EMBL" id="MCI84639.1"/>
    </source>
</evidence>
<dbReference type="Proteomes" id="UP000265520">
    <property type="component" value="Unassembled WGS sequence"/>
</dbReference>
<dbReference type="EMBL" id="LXQA011095694">
    <property type="protein sequence ID" value="MCI84639.1"/>
    <property type="molecule type" value="Genomic_DNA"/>
</dbReference>
<sequence length="40" mass="4353">MSEEDADENLDGDEEEGNEAEWNAATYGDNDEDTEGSADI</sequence>
<organism evidence="2 3">
    <name type="scientific">Trifolium medium</name>
    <dbReference type="NCBI Taxonomy" id="97028"/>
    <lineage>
        <taxon>Eukaryota</taxon>
        <taxon>Viridiplantae</taxon>
        <taxon>Streptophyta</taxon>
        <taxon>Embryophyta</taxon>
        <taxon>Tracheophyta</taxon>
        <taxon>Spermatophyta</taxon>
        <taxon>Magnoliopsida</taxon>
        <taxon>eudicotyledons</taxon>
        <taxon>Gunneridae</taxon>
        <taxon>Pentapetalae</taxon>
        <taxon>rosids</taxon>
        <taxon>fabids</taxon>
        <taxon>Fabales</taxon>
        <taxon>Fabaceae</taxon>
        <taxon>Papilionoideae</taxon>
        <taxon>50 kb inversion clade</taxon>
        <taxon>NPAAA clade</taxon>
        <taxon>Hologalegina</taxon>
        <taxon>IRL clade</taxon>
        <taxon>Trifolieae</taxon>
        <taxon>Trifolium</taxon>
    </lineage>
</organism>
<accession>A0A392VBL9</accession>
<name>A0A392VBL9_9FABA</name>
<feature type="compositionally biased region" description="Acidic residues" evidence="1">
    <location>
        <begin position="29"/>
        <end position="40"/>
    </location>
</feature>
<evidence type="ECO:0000313" key="3">
    <source>
        <dbReference type="Proteomes" id="UP000265520"/>
    </source>
</evidence>
<feature type="region of interest" description="Disordered" evidence="1">
    <location>
        <begin position="1"/>
        <end position="40"/>
    </location>
</feature>
<reference evidence="2 3" key="1">
    <citation type="journal article" date="2018" name="Front. Plant Sci.">
        <title>Red Clover (Trifolium pratense) and Zigzag Clover (T. medium) - A Picture of Genomic Similarities and Differences.</title>
        <authorList>
            <person name="Dluhosova J."/>
            <person name="Istvanek J."/>
            <person name="Nedelnik J."/>
            <person name="Repkova J."/>
        </authorList>
    </citation>
    <scope>NUCLEOTIDE SEQUENCE [LARGE SCALE GENOMIC DNA]</scope>
    <source>
        <strain evidence="3">cv. 10/8</strain>
        <tissue evidence="2">Leaf</tissue>
    </source>
</reference>
<dbReference type="AlphaFoldDB" id="A0A392VBL9"/>
<proteinExistence type="predicted"/>
<evidence type="ECO:0000256" key="1">
    <source>
        <dbReference type="SAM" id="MobiDB-lite"/>
    </source>
</evidence>
<comment type="caution">
    <text evidence="2">The sequence shown here is derived from an EMBL/GenBank/DDBJ whole genome shotgun (WGS) entry which is preliminary data.</text>
</comment>